<evidence type="ECO:0000313" key="2">
    <source>
        <dbReference type="Proteomes" id="UP001331761"/>
    </source>
</evidence>
<proteinExistence type="predicted"/>
<dbReference type="Proteomes" id="UP001331761">
    <property type="component" value="Unassembled WGS sequence"/>
</dbReference>
<gene>
    <name evidence="1" type="ORF">GCK32_003238</name>
</gene>
<accession>A0AAN8EV65</accession>
<dbReference type="EMBL" id="WIXE01023293">
    <property type="protein sequence ID" value="KAK5966637.1"/>
    <property type="molecule type" value="Genomic_DNA"/>
</dbReference>
<protein>
    <submittedName>
        <fullName evidence="1">Uncharacterized protein</fullName>
    </submittedName>
</protein>
<reference evidence="1 2" key="1">
    <citation type="submission" date="2019-10" db="EMBL/GenBank/DDBJ databases">
        <title>Assembly and Annotation for the nematode Trichostrongylus colubriformis.</title>
        <authorList>
            <person name="Martin J."/>
        </authorList>
    </citation>
    <scope>NUCLEOTIDE SEQUENCE [LARGE SCALE GENOMIC DNA]</scope>
    <source>
        <strain evidence="1">G859</strain>
        <tissue evidence="1">Whole worm</tissue>
    </source>
</reference>
<keyword evidence="2" id="KW-1185">Reference proteome</keyword>
<dbReference type="AlphaFoldDB" id="A0AAN8EV65"/>
<comment type="caution">
    <text evidence="1">The sequence shown here is derived from an EMBL/GenBank/DDBJ whole genome shotgun (WGS) entry which is preliminary data.</text>
</comment>
<organism evidence="1 2">
    <name type="scientific">Trichostrongylus colubriformis</name>
    <name type="common">Black scour worm</name>
    <dbReference type="NCBI Taxonomy" id="6319"/>
    <lineage>
        <taxon>Eukaryota</taxon>
        <taxon>Metazoa</taxon>
        <taxon>Ecdysozoa</taxon>
        <taxon>Nematoda</taxon>
        <taxon>Chromadorea</taxon>
        <taxon>Rhabditida</taxon>
        <taxon>Rhabditina</taxon>
        <taxon>Rhabditomorpha</taxon>
        <taxon>Strongyloidea</taxon>
        <taxon>Trichostrongylidae</taxon>
        <taxon>Trichostrongylus</taxon>
    </lineage>
</organism>
<evidence type="ECO:0000313" key="1">
    <source>
        <dbReference type="EMBL" id="KAK5966637.1"/>
    </source>
</evidence>
<name>A0AAN8EV65_TRICO</name>
<sequence length="72" mass="8241">MANDVARLDLAWSPAAYREVYSGTFTKHFLYQSCGVSLLLNRLRHNCLSFEQYVGSDLRRCGLFHLEQATTV</sequence>